<dbReference type="InterPro" id="IPR036768">
    <property type="entry name" value="PolIII_chi_sf"/>
</dbReference>
<dbReference type="PANTHER" id="PTHR38767">
    <property type="entry name" value="DNA POLYMERASE III SUBUNIT CHI"/>
    <property type="match status" value="1"/>
</dbReference>
<accession>A0ABW3I6G1</accession>
<organism evidence="1 2">
    <name type="scientific">Seminibacterium arietis</name>
    <dbReference type="NCBI Taxonomy" id="1173502"/>
    <lineage>
        <taxon>Bacteria</taxon>
        <taxon>Pseudomonadati</taxon>
        <taxon>Pseudomonadota</taxon>
        <taxon>Gammaproteobacteria</taxon>
        <taxon>Pasteurellales</taxon>
        <taxon>Pasteurellaceae</taxon>
        <taxon>Seminibacterium</taxon>
    </lineage>
</organism>
<protein>
    <submittedName>
        <fullName evidence="1">DNA polymerase III subunit chi</fullName>
        <ecNumber evidence="1">2.7.7.7</ecNumber>
    </submittedName>
</protein>
<dbReference type="InterPro" id="IPR007459">
    <property type="entry name" value="DNA_pol3_chi"/>
</dbReference>
<comment type="caution">
    <text evidence="1">The sequence shown here is derived from an EMBL/GenBank/DDBJ whole genome shotgun (WGS) entry which is preliminary data.</text>
</comment>
<dbReference type="Proteomes" id="UP001596996">
    <property type="component" value="Unassembled WGS sequence"/>
</dbReference>
<dbReference type="Gene3D" id="3.40.50.10110">
    <property type="entry name" value="DNA polymerase III subunit chi"/>
    <property type="match status" value="1"/>
</dbReference>
<proteinExistence type="predicted"/>
<dbReference type="GO" id="GO:0003887">
    <property type="term" value="F:DNA-directed DNA polymerase activity"/>
    <property type="evidence" value="ECO:0007669"/>
    <property type="project" value="UniProtKB-EC"/>
</dbReference>
<evidence type="ECO:0000313" key="2">
    <source>
        <dbReference type="Proteomes" id="UP001596996"/>
    </source>
</evidence>
<dbReference type="PANTHER" id="PTHR38767:SF1">
    <property type="entry name" value="DNA POLYMERASE III SUBUNIT CHI"/>
    <property type="match status" value="1"/>
</dbReference>
<dbReference type="EC" id="2.7.7.7" evidence="1"/>
<keyword evidence="1" id="KW-0548">Nucleotidyltransferase</keyword>
<reference evidence="2" key="1">
    <citation type="journal article" date="2019" name="Int. J. Syst. Evol. Microbiol.">
        <title>The Global Catalogue of Microorganisms (GCM) 10K type strain sequencing project: providing services to taxonomists for standard genome sequencing and annotation.</title>
        <authorList>
            <consortium name="The Broad Institute Genomics Platform"/>
            <consortium name="The Broad Institute Genome Sequencing Center for Infectious Disease"/>
            <person name="Wu L."/>
            <person name="Ma J."/>
        </authorList>
    </citation>
    <scope>NUCLEOTIDE SEQUENCE [LARGE SCALE GENOMIC DNA]</scope>
    <source>
        <strain evidence="2">CCUG 61707</strain>
    </source>
</reference>
<evidence type="ECO:0000313" key="1">
    <source>
        <dbReference type="EMBL" id="MFD0965396.1"/>
    </source>
</evidence>
<dbReference type="SUPFAM" id="SSF102400">
    <property type="entry name" value="DNA polymerase III chi subunit"/>
    <property type="match status" value="1"/>
</dbReference>
<dbReference type="RefSeq" id="WP_380818027.1">
    <property type="nucleotide sequence ID" value="NZ_JBHTJN010000001.1"/>
</dbReference>
<keyword evidence="2" id="KW-1185">Reference proteome</keyword>
<dbReference type="Pfam" id="PF04364">
    <property type="entry name" value="DNA_pol3_chi"/>
    <property type="match status" value="1"/>
</dbReference>
<keyword evidence="1" id="KW-0808">Transferase</keyword>
<gene>
    <name evidence="1" type="ORF">ACFQ02_00745</name>
</gene>
<dbReference type="EMBL" id="JBHTJN010000001">
    <property type="protein sequence ID" value="MFD0965396.1"/>
    <property type="molecule type" value="Genomic_DNA"/>
</dbReference>
<sequence length="147" mass="17080">MTKQAQFYIIEKTQPQSLLSAVEVLACDLAAQAWRLGKYVLIVCDNENQALNLDEALWQRDPEEFVPHNLSGEITKFITPIEITWGEKRNAQRRDLLINLQQTVPEFVSSFNHLIDFVPVNEAEKAQARERYKQYRQMGWQLSTEQG</sequence>
<name>A0ABW3I6G1_9PAST</name>